<protein>
    <submittedName>
        <fullName evidence="3">Retrotransposon protein, putative, Ty1-copia subclass</fullName>
    </submittedName>
</protein>
<evidence type="ECO:0000256" key="1">
    <source>
        <dbReference type="SAM" id="MobiDB-lite"/>
    </source>
</evidence>
<dbReference type="PANTHER" id="PTHR11439">
    <property type="entry name" value="GAG-POL-RELATED RETROTRANSPOSON"/>
    <property type="match status" value="1"/>
</dbReference>
<name>A0A699H4U2_TANCI</name>
<dbReference type="PANTHER" id="PTHR11439:SF450">
    <property type="entry name" value="REVERSE TRANSCRIPTASE TY1_COPIA-TYPE DOMAIN-CONTAINING PROTEIN"/>
    <property type="match status" value="1"/>
</dbReference>
<evidence type="ECO:0000259" key="2">
    <source>
        <dbReference type="Pfam" id="PF07727"/>
    </source>
</evidence>
<evidence type="ECO:0000313" key="3">
    <source>
        <dbReference type="EMBL" id="GEW72326.1"/>
    </source>
</evidence>
<reference evidence="3" key="1">
    <citation type="journal article" date="2019" name="Sci. Rep.">
        <title>Draft genome of Tanacetum cinerariifolium, the natural source of mosquito coil.</title>
        <authorList>
            <person name="Yamashiro T."/>
            <person name="Shiraishi A."/>
            <person name="Satake H."/>
            <person name="Nakayama K."/>
        </authorList>
    </citation>
    <scope>NUCLEOTIDE SEQUENCE</scope>
</reference>
<proteinExistence type="predicted"/>
<feature type="domain" description="Reverse transcriptase Ty1/copia-type" evidence="2">
    <location>
        <begin position="156"/>
        <end position="320"/>
    </location>
</feature>
<accession>A0A699H4U2</accession>
<comment type="caution">
    <text evidence="3">The sequence shown here is derived from an EMBL/GenBank/DDBJ whole genome shotgun (WGS) entry which is preliminary data.</text>
</comment>
<dbReference type="InterPro" id="IPR013103">
    <property type="entry name" value="RVT_2"/>
</dbReference>
<dbReference type="InterPro" id="IPR043502">
    <property type="entry name" value="DNA/RNA_pol_sf"/>
</dbReference>
<dbReference type="EMBL" id="BKCJ010070934">
    <property type="protein sequence ID" value="GEW72326.1"/>
    <property type="molecule type" value="Genomic_DNA"/>
</dbReference>
<dbReference type="CDD" id="cd09272">
    <property type="entry name" value="RNase_HI_RT_Ty1"/>
    <property type="match status" value="1"/>
</dbReference>
<sequence length="543" mass="61611">MAMISAFTKVNKTAYNSRKFAFTFSPTNYGYWKTTIEPFLITNNLMGYVDGSIPYPSKTLSVTDDATVPKENLNYLIWVSNDAHVLSPIAPSGSQAFYGVRPPNNMNNNNNNSSNRKNSRDTRANSHVTPNLEAMNNSEAYYGDDTLHVGNIPRASNMNVVDGKWVYRLNQDKNGVIFRYKVRFVAKGFRKQPGIDFHKTFSPVVKSITIQDVLSLEVTNEWPLRQLDIQNAFLHGNLKEHVYMKQPLGFIDPQRPNHVSLLHKSLYGLNQAPRAWFERLSKALFDLGFKGSKMDPSLFIYSHRDKLLYIMVYVDDIIVTDLGPLNYFLGIEIVPHVFDILLSQKKYILELLQSAGLSNCNPMSSPMVTSSSLSLDDSTAFSNPVKYRQVVGSLQYVTLSRHDMAFVIKKVCQYMHALTENHWSVVKRILRYLHGMVKHDMLICRSSGSTLQAFTDVLWKGNLDTSLKAFSYADWAKDSDDRWSTGGFSIYLGSNLISWTARKQCTISRSSTEAEYKALANTGAELTWLQALNPFIFNSYTMV</sequence>
<feature type="region of interest" description="Disordered" evidence="1">
    <location>
        <begin position="97"/>
        <end position="125"/>
    </location>
</feature>
<gene>
    <name evidence="3" type="ORF">Tci_244302</name>
</gene>
<dbReference type="AlphaFoldDB" id="A0A699H4U2"/>
<dbReference type="Pfam" id="PF07727">
    <property type="entry name" value="RVT_2"/>
    <property type="match status" value="1"/>
</dbReference>
<feature type="compositionally biased region" description="Low complexity" evidence="1">
    <location>
        <begin position="104"/>
        <end position="116"/>
    </location>
</feature>
<dbReference type="SUPFAM" id="SSF56672">
    <property type="entry name" value="DNA/RNA polymerases"/>
    <property type="match status" value="1"/>
</dbReference>
<organism evidence="3">
    <name type="scientific">Tanacetum cinerariifolium</name>
    <name type="common">Dalmatian daisy</name>
    <name type="synonym">Chrysanthemum cinerariifolium</name>
    <dbReference type="NCBI Taxonomy" id="118510"/>
    <lineage>
        <taxon>Eukaryota</taxon>
        <taxon>Viridiplantae</taxon>
        <taxon>Streptophyta</taxon>
        <taxon>Embryophyta</taxon>
        <taxon>Tracheophyta</taxon>
        <taxon>Spermatophyta</taxon>
        <taxon>Magnoliopsida</taxon>
        <taxon>eudicotyledons</taxon>
        <taxon>Gunneridae</taxon>
        <taxon>Pentapetalae</taxon>
        <taxon>asterids</taxon>
        <taxon>campanulids</taxon>
        <taxon>Asterales</taxon>
        <taxon>Asteraceae</taxon>
        <taxon>Asteroideae</taxon>
        <taxon>Anthemideae</taxon>
        <taxon>Anthemidinae</taxon>
        <taxon>Tanacetum</taxon>
    </lineage>
</organism>